<evidence type="ECO:0000256" key="7">
    <source>
        <dbReference type="ARBA" id="ARBA00023002"/>
    </source>
</evidence>
<evidence type="ECO:0000256" key="10">
    <source>
        <dbReference type="RuleBase" id="RU367152"/>
    </source>
</evidence>
<dbReference type="SUPFAM" id="SSF81452">
    <property type="entry name" value="Cytochrome c oxidase subunit III-like"/>
    <property type="match status" value="1"/>
</dbReference>
<protein>
    <recommendedName>
        <fullName evidence="10">Quinol oxidase subunit 3</fullName>
        <ecNumber evidence="10">1.10.3.-</ecNumber>
    </recommendedName>
</protein>
<reference evidence="12 13" key="1">
    <citation type="submission" date="2022-10" db="EMBL/GenBank/DDBJ databases">
        <title>Description of Fervidibacillus gen. nov. in the family Fervidibacillaceae fam. nov. with two species, Fervidibacillus albus sp. nov., and Fervidibacillus halotolerans sp. nov., isolated from tidal flat sediments.</title>
        <authorList>
            <person name="Kwon K.K."/>
            <person name="Yang S.-H."/>
        </authorList>
    </citation>
    <scope>NUCLEOTIDE SEQUENCE [LARGE SCALE GENOMIC DNA]</scope>
    <source>
        <strain evidence="12 13">DSM 23332</strain>
    </source>
</reference>
<dbReference type="EC" id="1.10.3.-" evidence="10"/>
<dbReference type="EMBL" id="JAOUSE010000085">
    <property type="protein sequence ID" value="MCU9595850.1"/>
    <property type="molecule type" value="Genomic_DNA"/>
</dbReference>
<organism evidence="12 13">
    <name type="scientific">Pallidibacillus thermolactis</name>
    <dbReference type="NCBI Taxonomy" id="251051"/>
    <lineage>
        <taxon>Bacteria</taxon>
        <taxon>Bacillati</taxon>
        <taxon>Bacillota</taxon>
        <taxon>Bacilli</taxon>
        <taxon>Bacillales</taxon>
        <taxon>Bacillaceae</taxon>
        <taxon>Pallidibacillus</taxon>
    </lineage>
</organism>
<evidence type="ECO:0000256" key="4">
    <source>
        <dbReference type="ARBA" id="ARBA00022475"/>
    </source>
</evidence>
<dbReference type="InterPro" id="IPR033946">
    <property type="entry name" value="Ubiquinol_oxase_su3_dom"/>
</dbReference>
<dbReference type="Proteomes" id="UP001208656">
    <property type="component" value="Unassembled WGS sequence"/>
</dbReference>
<comment type="similarity">
    <text evidence="3 9">Belongs to the cytochrome c oxidase subunit 3 family.</text>
</comment>
<dbReference type="InterPro" id="IPR014246">
    <property type="entry name" value="QoxC"/>
</dbReference>
<comment type="function">
    <text evidence="10">Catalyzes quinol oxidation with the concomitant reduction of oxygen to water.</text>
</comment>
<keyword evidence="5 9" id="KW-0812">Transmembrane</keyword>
<keyword evidence="4 10" id="KW-1003">Cell membrane</keyword>
<dbReference type="CDD" id="cd02863">
    <property type="entry name" value="Ubiquinol_oxidase_III"/>
    <property type="match status" value="1"/>
</dbReference>
<keyword evidence="13" id="KW-1185">Reference proteome</keyword>
<evidence type="ECO:0000256" key="2">
    <source>
        <dbReference type="ARBA" id="ARBA00004651"/>
    </source>
</evidence>
<dbReference type="InterPro" id="IPR013833">
    <property type="entry name" value="Cyt_c_oxidase_su3_a-hlx"/>
</dbReference>
<feature type="transmembrane region" description="Helical" evidence="10">
    <location>
        <begin position="97"/>
        <end position="115"/>
    </location>
</feature>
<comment type="subcellular location">
    <subcellularLocation>
        <location evidence="2 9">Cell membrane</location>
        <topology evidence="2 9">Multi-pass membrane protein</topology>
    </subcellularLocation>
</comment>
<dbReference type="PROSITE" id="PS50253">
    <property type="entry name" value="COX3"/>
    <property type="match status" value="1"/>
</dbReference>
<evidence type="ECO:0000259" key="11">
    <source>
        <dbReference type="PROSITE" id="PS50253"/>
    </source>
</evidence>
<evidence type="ECO:0000256" key="8">
    <source>
        <dbReference type="ARBA" id="ARBA00023136"/>
    </source>
</evidence>
<gene>
    <name evidence="12" type="primary">qoxC</name>
    <name evidence="12" type="ORF">OEV82_15705</name>
</gene>
<evidence type="ECO:0000313" key="13">
    <source>
        <dbReference type="Proteomes" id="UP001208656"/>
    </source>
</evidence>
<dbReference type="NCBIfam" id="TIGR02897">
    <property type="entry name" value="QoxC"/>
    <property type="match status" value="1"/>
</dbReference>
<accession>A0ABT2WJT6</accession>
<sequence>MESKITNYSVPTEYQSELGKMNILGFWIFIAAEIILFATLFALYGVYHNRTAEGPTGPEVFVIRDVMIQTILLLTSSFTCGYVITSLRKGKVKSANIWIGITLLFGLGFLVMEINEFIHYAHAGLTIQTSAFGSSLLTLLGTHGAHVTFGVVWAILLAIQLVQRGITPITASKVHIWSIYWHFLDVVWIFIFTFVYLGGLM</sequence>
<dbReference type="InterPro" id="IPR000298">
    <property type="entry name" value="Cyt_c_oxidase-like_su3"/>
</dbReference>
<name>A0ABT2WJT6_9BACI</name>
<comment type="catalytic activity">
    <reaction evidence="1 10">
        <text>2 a quinol + O2 = 2 a quinone + 2 H2O</text>
        <dbReference type="Rhea" id="RHEA:55376"/>
        <dbReference type="ChEBI" id="CHEBI:15377"/>
        <dbReference type="ChEBI" id="CHEBI:15379"/>
        <dbReference type="ChEBI" id="CHEBI:24646"/>
        <dbReference type="ChEBI" id="CHEBI:132124"/>
    </reaction>
</comment>
<dbReference type="Gene3D" id="1.20.120.80">
    <property type="entry name" value="Cytochrome c oxidase, subunit III, four-helix bundle"/>
    <property type="match status" value="1"/>
</dbReference>
<evidence type="ECO:0000256" key="6">
    <source>
        <dbReference type="ARBA" id="ARBA00022989"/>
    </source>
</evidence>
<evidence type="ECO:0000256" key="1">
    <source>
        <dbReference type="ARBA" id="ARBA00000725"/>
    </source>
</evidence>
<evidence type="ECO:0000313" key="12">
    <source>
        <dbReference type="EMBL" id="MCU9595850.1"/>
    </source>
</evidence>
<comment type="caution">
    <text evidence="12">The sequence shown here is derived from an EMBL/GenBank/DDBJ whole genome shotgun (WGS) entry which is preliminary data.</text>
</comment>
<dbReference type="InterPro" id="IPR024791">
    <property type="entry name" value="Cyt_c/ubiquinol_Oxase_su3"/>
</dbReference>
<evidence type="ECO:0000256" key="3">
    <source>
        <dbReference type="ARBA" id="ARBA00010581"/>
    </source>
</evidence>
<evidence type="ECO:0000256" key="5">
    <source>
        <dbReference type="ARBA" id="ARBA00022692"/>
    </source>
</evidence>
<dbReference type="RefSeq" id="WP_263062400.1">
    <property type="nucleotide sequence ID" value="NZ_JAOUSE010000085.1"/>
</dbReference>
<keyword evidence="7 10" id="KW-0560">Oxidoreductase</keyword>
<keyword evidence="6 10" id="KW-1133">Transmembrane helix</keyword>
<feature type="transmembrane region" description="Helical" evidence="10">
    <location>
        <begin position="21"/>
        <end position="46"/>
    </location>
</feature>
<dbReference type="PANTHER" id="PTHR11403">
    <property type="entry name" value="CYTOCHROME C OXIDASE SUBUNIT III"/>
    <property type="match status" value="1"/>
</dbReference>
<feature type="domain" description="Heme-copper oxidase subunit III family profile" evidence="11">
    <location>
        <begin position="1"/>
        <end position="200"/>
    </location>
</feature>
<dbReference type="InterPro" id="IPR035973">
    <property type="entry name" value="Cyt_c_oxidase_su3-like_sf"/>
</dbReference>
<proteinExistence type="inferred from homology"/>
<dbReference type="PANTHER" id="PTHR11403:SF2">
    <property type="entry name" value="CYTOCHROME BO(3) UBIQUINOL OXIDASE SUBUNIT 3"/>
    <property type="match status" value="1"/>
</dbReference>
<feature type="transmembrane region" description="Helical" evidence="10">
    <location>
        <begin position="135"/>
        <end position="159"/>
    </location>
</feature>
<feature type="transmembrane region" description="Helical" evidence="10">
    <location>
        <begin position="179"/>
        <end position="199"/>
    </location>
</feature>
<keyword evidence="8 10" id="KW-0472">Membrane</keyword>
<dbReference type="Pfam" id="PF00510">
    <property type="entry name" value="COX3"/>
    <property type="match status" value="1"/>
</dbReference>
<feature type="transmembrane region" description="Helical" evidence="10">
    <location>
        <begin position="66"/>
        <end position="85"/>
    </location>
</feature>
<evidence type="ECO:0000256" key="9">
    <source>
        <dbReference type="RuleBase" id="RU003376"/>
    </source>
</evidence>